<evidence type="ECO:0000256" key="2">
    <source>
        <dbReference type="SAM" id="SignalP"/>
    </source>
</evidence>
<evidence type="ECO:0008006" key="5">
    <source>
        <dbReference type="Google" id="ProtNLM"/>
    </source>
</evidence>
<protein>
    <recommendedName>
        <fullName evidence="5">Conjugal transfer protein</fullName>
    </recommendedName>
</protein>
<dbReference type="CDD" id="cd06911">
    <property type="entry name" value="VirB9_CagX_TrbG"/>
    <property type="match status" value="1"/>
</dbReference>
<dbReference type="InterPro" id="IPR038161">
    <property type="entry name" value="VirB9/CagX/TrbG_C_sf"/>
</dbReference>
<feature type="chain" id="PRO_5003393526" description="Conjugal transfer protein" evidence="2">
    <location>
        <begin position="19"/>
        <end position="283"/>
    </location>
</feature>
<dbReference type="EMBL" id="AFWE01000111">
    <property type="protein sequence ID" value="EGU37244.1"/>
    <property type="molecule type" value="Genomic_DNA"/>
</dbReference>
<comment type="caution">
    <text evidence="3">The sequence shown here is derived from an EMBL/GenBank/DDBJ whole genome shotgun (WGS) entry which is preliminary data.</text>
</comment>
<dbReference type="RefSeq" id="WP_005595187.1">
    <property type="nucleotide sequence ID" value="NZ_AFWE01000111.1"/>
</dbReference>
<dbReference type="Proteomes" id="UP000004349">
    <property type="component" value="Unassembled WGS sequence"/>
</dbReference>
<feature type="coiled-coil region" evidence="1">
    <location>
        <begin position="148"/>
        <end position="175"/>
    </location>
</feature>
<feature type="signal peptide" evidence="2">
    <location>
        <begin position="1"/>
        <end position="18"/>
    </location>
</feature>
<sequence length="283" mass="31911">MNKWFITLCLAASLPSYASVCTPIKHKDGEIINIKSALLLGGRIQLPSNLITKPIVSNPHLWDVDGLEGTSQIVLKPNSKLDEGKNTMIFAMTEDGKVYDIMASRTAAKYNQACVLINAGSPIYSKEQEQRISQFVVKQAQPVMPMGMSVDTRVIDRLESELRKEKEQSNDRVKKAVIDALKKYQYRIYTRYEWNDGSDFVGRDAIADVYDDGQFTYIRLANPNRGILSVETVIGGKNAIAPTRYEDNYGIYKVTGIYPKFTLRIDDVAIEVERRDNRTKGNT</sequence>
<accession>F9RN99</accession>
<evidence type="ECO:0000313" key="4">
    <source>
        <dbReference type="Proteomes" id="UP000004349"/>
    </source>
</evidence>
<organism evidence="3 4">
    <name type="scientific">Vibrio scophthalmi LMG 19158</name>
    <dbReference type="NCBI Taxonomy" id="870967"/>
    <lineage>
        <taxon>Bacteria</taxon>
        <taxon>Pseudomonadati</taxon>
        <taxon>Pseudomonadota</taxon>
        <taxon>Gammaproteobacteria</taxon>
        <taxon>Vibrionales</taxon>
        <taxon>Vibrionaceae</taxon>
        <taxon>Vibrio</taxon>
    </lineage>
</organism>
<evidence type="ECO:0000256" key="1">
    <source>
        <dbReference type="SAM" id="Coils"/>
    </source>
</evidence>
<evidence type="ECO:0000313" key="3">
    <source>
        <dbReference type="EMBL" id="EGU37244.1"/>
    </source>
</evidence>
<dbReference type="InterPro" id="IPR033645">
    <property type="entry name" value="VirB9/CagX/TrbG_C"/>
</dbReference>
<proteinExistence type="predicted"/>
<gene>
    <name evidence="3" type="ORF">VIS19158_03517</name>
</gene>
<dbReference type="eggNOG" id="ENOG5030TE7">
    <property type="taxonomic scope" value="Bacteria"/>
</dbReference>
<dbReference type="Gene3D" id="2.60.40.2500">
    <property type="match status" value="1"/>
</dbReference>
<name>F9RN99_9VIBR</name>
<keyword evidence="2" id="KW-0732">Signal</keyword>
<keyword evidence="1" id="KW-0175">Coiled coil</keyword>
<reference evidence="3 4" key="1">
    <citation type="journal article" date="2012" name="Int. J. Syst. Evol. Microbiol.">
        <title>Vibrio caribbeanicus sp. nov., isolated from the marine sponge Scleritoderma cyanea.</title>
        <authorList>
            <person name="Hoffmann M."/>
            <person name="Monday S.R."/>
            <person name="Allard M.W."/>
            <person name="Strain E.A."/>
            <person name="Whittaker P."/>
            <person name="Naum M."/>
            <person name="McCarthy P.J."/>
            <person name="Lopez J.V."/>
            <person name="Fischer M."/>
            <person name="Brown E.W."/>
        </authorList>
    </citation>
    <scope>NUCLEOTIDE SEQUENCE [LARGE SCALE GENOMIC DNA]</scope>
    <source>
        <strain evidence="3 4">LMG 19158</strain>
    </source>
</reference>
<dbReference type="AlphaFoldDB" id="F9RN99"/>